<evidence type="ECO:0000313" key="2">
    <source>
        <dbReference type="EMBL" id="KAK2964051.1"/>
    </source>
</evidence>
<keyword evidence="3" id="KW-1185">Reference proteome</keyword>
<evidence type="ECO:0000256" key="1">
    <source>
        <dbReference type="SAM" id="MobiDB-lite"/>
    </source>
</evidence>
<comment type="caution">
    <text evidence="2">The sequence shown here is derived from an EMBL/GenBank/DDBJ whole genome shotgun (WGS) entry which is preliminary data.</text>
</comment>
<accession>A0ABQ9YJW8</accession>
<feature type="compositionally biased region" description="Polar residues" evidence="1">
    <location>
        <begin position="1"/>
        <end position="11"/>
    </location>
</feature>
<organism evidence="2 3">
    <name type="scientific">Blattamonas nauphoetae</name>
    <dbReference type="NCBI Taxonomy" id="2049346"/>
    <lineage>
        <taxon>Eukaryota</taxon>
        <taxon>Metamonada</taxon>
        <taxon>Preaxostyla</taxon>
        <taxon>Oxymonadida</taxon>
        <taxon>Blattamonas</taxon>
    </lineage>
</organism>
<dbReference type="Proteomes" id="UP001281761">
    <property type="component" value="Unassembled WGS sequence"/>
</dbReference>
<feature type="compositionally biased region" description="Low complexity" evidence="1">
    <location>
        <begin position="16"/>
        <end position="26"/>
    </location>
</feature>
<feature type="region of interest" description="Disordered" evidence="1">
    <location>
        <begin position="1"/>
        <end position="26"/>
    </location>
</feature>
<name>A0ABQ9YJW8_9EUKA</name>
<proteinExistence type="predicted"/>
<gene>
    <name evidence="2" type="ORF">BLNAU_1132</name>
</gene>
<dbReference type="EMBL" id="JARBJD010000004">
    <property type="protein sequence ID" value="KAK2964051.1"/>
    <property type="molecule type" value="Genomic_DNA"/>
</dbReference>
<reference evidence="2 3" key="1">
    <citation type="journal article" date="2022" name="bioRxiv">
        <title>Genomics of Preaxostyla Flagellates Illuminates Evolutionary Transitions and the Path Towards Mitochondrial Loss.</title>
        <authorList>
            <person name="Novak L.V.F."/>
            <person name="Treitli S.C."/>
            <person name="Pyrih J."/>
            <person name="Halakuc P."/>
            <person name="Pipaliya S.V."/>
            <person name="Vacek V."/>
            <person name="Brzon O."/>
            <person name="Soukal P."/>
            <person name="Eme L."/>
            <person name="Dacks J.B."/>
            <person name="Karnkowska A."/>
            <person name="Elias M."/>
            <person name="Hampl V."/>
        </authorList>
    </citation>
    <scope>NUCLEOTIDE SEQUENCE [LARGE SCALE GENOMIC DNA]</scope>
    <source>
        <strain evidence="2">NAU3</strain>
        <tissue evidence="2">Gut</tissue>
    </source>
</reference>
<protein>
    <submittedName>
        <fullName evidence="2">Uncharacterized protein</fullName>
    </submittedName>
</protein>
<sequence>MSASHRNTDTFSCPAHSHFSSPHLSFSRDCSPFLNWSEDERIDSKHEKAVVFRSLVATLQLQPVLDDSLEAKAVTFLKSVDPKNGVYIDTLLSHDGPATDESLKDFIQFIVVLISSAYQAITTTTMKMLSCLYMRCPIDLLFPLVKANLIPHIVITLNPLSLSFTEAVDIHISLMIIIHHAVWHTTPYGLAYLKIEDRDEQQTVRETVLQQVLVPSEKYIRHLCKTRFLIIDGDQSERFLALLAGILAISPYYQRTMDFVLHMPVFLTITSCLTFFETESSIWTFLFKMVDAQREWNRIKGDQRQMWKTMHRMLRMEGIEDVTEQRLQNELRGRNGRGAVDQGIDWCNMQGMNLPRRRTICILRHSPSTVTTISFTTLPITPSPHACHLSGTLANSLCRVRIVAESDARCVCSSIVRTFLFSNLEGWKCADVDGKSDRSWRQFASGVESRSLHFSAPETVQINIHSSDEVNSFVFGTVLSSQHESSSAFVDSVTALISLPSQRIVGATIAFVWRVVRSCSSKTRLTLFKDDLIAKIIPSLNLLTLPFAGAEDLHYHLMIVIANFLWLSTPFGLASLELSHLHEHQALHETVLKQILMPSEAYLRHLCVNCHSIVDGNQSACFVLLLAQILRICPFHDPTFKFVQTLPIFLTLPNTLSFFEKDTISTYFSEMCEAQQECTNFGGEMLDRWNMIVSSLRTEGMEDTLEYRLENGKSGLYGGRMCQYPIQLIRSLGWNITTPTN</sequence>
<evidence type="ECO:0000313" key="3">
    <source>
        <dbReference type="Proteomes" id="UP001281761"/>
    </source>
</evidence>